<gene>
    <name evidence="1" type="ORF">F5148DRAFT_473249</name>
</gene>
<comment type="caution">
    <text evidence="1">The sequence shown here is derived from an EMBL/GenBank/DDBJ whole genome shotgun (WGS) entry which is preliminary data.</text>
</comment>
<sequence length="288" mass="31500">MDLMQSFDAILFPADGRPPHVVSLMTSPTSFSNPHAPAQTSTARIPHPEVHMEYIAEDPNMRAWHFQFVEALDMMNKKFANPYIIYYPVVSRDGMPFPVNRTVRDMQEEVNKGRRLREDQLWRGNLVVAKFADERFTQMIDASMADFPILKNFLGTHASPSSVGTSASTSTGPGASPGAGSIAALPPHQHQHQHPVHLTPPTLPTAPLPPPHHPADLPAHTAAARHMPYAEPAAGGLQVPPHAYERGPSAAYAHAHGQGIPVAVPAPHREPKAHQHHHQQPPMEPMGL</sequence>
<evidence type="ECO:0000313" key="2">
    <source>
        <dbReference type="Proteomes" id="UP001207468"/>
    </source>
</evidence>
<proteinExistence type="predicted"/>
<protein>
    <submittedName>
        <fullName evidence="1">Uncharacterized protein</fullName>
    </submittedName>
</protein>
<dbReference type="EMBL" id="JAGFNK010000030">
    <property type="protein sequence ID" value="KAI9510977.1"/>
    <property type="molecule type" value="Genomic_DNA"/>
</dbReference>
<organism evidence="1 2">
    <name type="scientific">Russula earlei</name>
    <dbReference type="NCBI Taxonomy" id="71964"/>
    <lineage>
        <taxon>Eukaryota</taxon>
        <taxon>Fungi</taxon>
        <taxon>Dikarya</taxon>
        <taxon>Basidiomycota</taxon>
        <taxon>Agaricomycotina</taxon>
        <taxon>Agaricomycetes</taxon>
        <taxon>Russulales</taxon>
        <taxon>Russulaceae</taxon>
        <taxon>Russula</taxon>
    </lineage>
</organism>
<keyword evidence="2" id="KW-1185">Reference proteome</keyword>
<name>A0ACC0UJG2_9AGAM</name>
<reference evidence="1" key="1">
    <citation type="submission" date="2021-03" db="EMBL/GenBank/DDBJ databases">
        <title>Evolutionary priming and transition to the ectomycorrhizal habit in an iconic lineage of mushroom-forming fungi: is preadaptation a requirement?</title>
        <authorList>
            <consortium name="DOE Joint Genome Institute"/>
            <person name="Looney B.P."/>
            <person name="Miyauchi S."/>
            <person name="Morin E."/>
            <person name="Drula E."/>
            <person name="Courty P.E."/>
            <person name="Chicoki N."/>
            <person name="Fauchery L."/>
            <person name="Kohler A."/>
            <person name="Kuo A."/>
            <person name="LaButti K."/>
            <person name="Pangilinan J."/>
            <person name="Lipzen A."/>
            <person name="Riley R."/>
            <person name="Andreopoulos W."/>
            <person name="He G."/>
            <person name="Johnson J."/>
            <person name="Barry K.W."/>
            <person name="Grigoriev I.V."/>
            <person name="Nagy L."/>
            <person name="Hibbett D."/>
            <person name="Henrissat B."/>
            <person name="Matheny P.B."/>
            <person name="Labbe J."/>
            <person name="Martin A.F."/>
        </authorList>
    </citation>
    <scope>NUCLEOTIDE SEQUENCE</scope>
    <source>
        <strain evidence="1">BPL698</strain>
    </source>
</reference>
<dbReference type="Proteomes" id="UP001207468">
    <property type="component" value="Unassembled WGS sequence"/>
</dbReference>
<accession>A0ACC0UJG2</accession>
<evidence type="ECO:0000313" key="1">
    <source>
        <dbReference type="EMBL" id="KAI9510977.1"/>
    </source>
</evidence>